<feature type="transmembrane region" description="Helical" evidence="1">
    <location>
        <begin position="53"/>
        <end position="71"/>
    </location>
</feature>
<feature type="transmembrane region" description="Helical" evidence="1">
    <location>
        <begin position="77"/>
        <end position="99"/>
    </location>
</feature>
<accession>A0A8S1J0C0</accession>
<evidence type="ECO:0000313" key="3">
    <source>
        <dbReference type="Proteomes" id="UP000708148"/>
    </source>
</evidence>
<name>A0A8S1J0C0_9CHLO</name>
<evidence type="ECO:0000256" key="1">
    <source>
        <dbReference type="SAM" id="Phobius"/>
    </source>
</evidence>
<sequence length="137" mass="15387">MFINTPDTLSVSIYHHAGSVLVCTMWSAWVITRWTTTPQALLSRWRQVPTVQLIVGTLVVLTHLFLLRGLGNFYGPAAVALSPVGRWGPFCLLMLFYSGGHMGDARAKRTPNSERWQSQRASFGTVFGYGFRVWTHT</sequence>
<comment type="caution">
    <text evidence="2">The sequence shown here is derived from an EMBL/GenBank/DDBJ whole genome shotgun (WGS) entry which is preliminary data.</text>
</comment>
<dbReference type="Proteomes" id="UP000708148">
    <property type="component" value="Unassembled WGS sequence"/>
</dbReference>
<proteinExistence type="predicted"/>
<protein>
    <submittedName>
        <fullName evidence="2">Uncharacterized protein</fullName>
    </submittedName>
</protein>
<keyword evidence="1" id="KW-1133">Transmembrane helix</keyword>
<keyword evidence="1" id="KW-0812">Transmembrane</keyword>
<feature type="transmembrane region" description="Helical" evidence="1">
    <location>
        <begin position="12"/>
        <end position="32"/>
    </location>
</feature>
<dbReference type="AlphaFoldDB" id="A0A8S1J0C0"/>
<evidence type="ECO:0000313" key="2">
    <source>
        <dbReference type="EMBL" id="CAD7701058.1"/>
    </source>
</evidence>
<dbReference type="EMBL" id="CAJHUC010001421">
    <property type="protein sequence ID" value="CAD7701058.1"/>
    <property type="molecule type" value="Genomic_DNA"/>
</dbReference>
<organism evidence="2 3">
    <name type="scientific">Ostreobium quekettii</name>
    <dbReference type="NCBI Taxonomy" id="121088"/>
    <lineage>
        <taxon>Eukaryota</taxon>
        <taxon>Viridiplantae</taxon>
        <taxon>Chlorophyta</taxon>
        <taxon>core chlorophytes</taxon>
        <taxon>Ulvophyceae</taxon>
        <taxon>TCBD clade</taxon>
        <taxon>Bryopsidales</taxon>
        <taxon>Ostreobineae</taxon>
        <taxon>Ostreobiaceae</taxon>
        <taxon>Ostreobium</taxon>
    </lineage>
</organism>
<keyword evidence="3" id="KW-1185">Reference proteome</keyword>
<keyword evidence="1" id="KW-0472">Membrane</keyword>
<reference evidence="2" key="1">
    <citation type="submission" date="2020-12" db="EMBL/GenBank/DDBJ databases">
        <authorList>
            <person name="Iha C."/>
        </authorList>
    </citation>
    <scope>NUCLEOTIDE SEQUENCE</scope>
</reference>
<gene>
    <name evidence="2" type="ORF">OSTQU699_LOCUS6417</name>
</gene>